<accession>A6UKW4</accession>
<dbReference type="InterPro" id="IPR002048">
    <property type="entry name" value="EF_hand_dom"/>
</dbReference>
<dbReference type="PROSITE" id="PS50222">
    <property type="entry name" value="EF_HAND_2"/>
    <property type="match status" value="1"/>
</dbReference>
<sequence>MTVVADASPLSQMLNKAFAKFDRDGNNKLTGDELNNFDQILRPGVALDDNGRPTVDMKQKLDHNGDGAVDLDEMNSTGILMPANMCDTDFSSLLGYLCAKADDPAALQAAAILGMNDNKEA</sequence>
<organism evidence="2 3">
    <name type="scientific">Sinorhizobium medicae (strain WSM419)</name>
    <name type="common">Ensifer medicae</name>
    <dbReference type="NCBI Taxonomy" id="366394"/>
    <lineage>
        <taxon>Bacteria</taxon>
        <taxon>Pseudomonadati</taxon>
        <taxon>Pseudomonadota</taxon>
        <taxon>Alphaproteobacteria</taxon>
        <taxon>Hyphomicrobiales</taxon>
        <taxon>Rhizobiaceae</taxon>
        <taxon>Sinorhizobium/Ensifer group</taxon>
        <taxon>Sinorhizobium</taxon>
    </lineage>
</organism>
<evidence type="ECO:0000313" key="2">
    <source>
        <dbReference type="EMBL" id="ABR64294.1"/>
    </source>
</evidence>
<dbReference type="HOGENOM" id="CLU_2056375_0_0_5"/>
<dbReference type="InterPro" id="IPR011992">
    <property type="entry name" value="EF-hand-dom_pair"/>
</dbReference>
<dbReference type="SUPFAM" id="SSF47473">
    <property type="entry name" value="EF-hand"/>
    <property type="match status" value="1"/>
</dbReference>
<dbReference type="Proteomes" id="UP000001108">
    <property type="component" value="Plasmid pSMED02"/>
</dbReference>
<keyword evidence="2" id="KW-0614">Plasmid</keyword>
<proteinExistence type="predicted"/>
<dbReference type="AlphaFoldDB" id="A6UKW4"/>
<gene>
    <name evidence="2" type="ordered locus">Smed_5544</name>
</gene>
<dbReference type="Pfam" id="PF13499">
    <property type="entry name" value="EF-hand_7"/>
    <property type="match status" value="1"/>
</dbReference>
<evidence type="ECO:0000259" key="1">
    <source>
        <dbReference type="PROSITE" id="PS50222"/>
    </source>
</evidence>
<dbReference type="RefSeq" id="WP_011970402.1">
    <property type="nucleotide sequence ID" value="NC_009621.1"/>
</dbReference>
<dbReference type="PATRIC" id="fig|366394.8.peg.2040"/>
<dbReference type="Gene3D" id="1.10.238.10">
    <property type="entry name" value="EF-hand"/>
    <property type="match status" value="1"/>
</dbReference>
<evidence type="ECO:0000313" key="3">
    <source>
        <dbReference type="Proteomes" id="UP000001108"/>
    </source>
</evidence>
<dbReference type="OrthoDB" id="8373966at2"/>
<geneLocation type="plasmid" evidence="2 3">
    <name>pSMED02</name>
</geneLocation>
<reference evidence="2 3" key="2">
    <citation type="journal article" date="2010" name="Stand. Genomic Sci.">
        <title>Complete genome sequence of the Medicago microsymbiont Ensifer (Sinorhizobium) medicae strain WSM419.</title>
        <authorList>
            <person name="Reeve W."/>
            <person name="Chain P."/>
            <person name="O'Hara G."/>
            <person name="Ardley J."/>
            <person name="Nandesena K."/>
            <person name="Brau L."/>
            <person name="Tiwari R."/>
            <person name="Malfatti S."/>
            <person name="Kiss H."/>
            <person name="Lapidus A."/>
            <person name="Copeland A."/>
            <person name="Nolan M."/>
            <person name="Land M."/>
            <person name="Hauser L."/>
            <person name="Chang Y.J."/>
            <person name="Ivanova N."/>
            <person name="Mavromatis K."/>
            <person name="Markowitz V."/>
            <person name="Kyrpides N."/>
            <person name="Gollagher M."/>
            <person name="Yates R."/>
            <person name="Dilworth M."/>
            <person name="Howieson J."/>
        </authorList>
    </citation>
    <scope>NUCLEOTIDE SEQUENCE [LARGE SCALE GENOMIC DNA]</scope>
    <source>
        <strain evidence="2 3">WSM419</strain>
        <plasmid evidence="3">Plasmid pSMED02</plasmid>
    </source>
</reference>
<protein>
    <recommendedName>
        <fullName evidence="1">EF-hand domain-containing protein</fullName>
    </recommendedName>
</protein>
<dbReference type="PROSITE" id="PS00018">
    <property type="entry name" value="EF_HAND_1"/>
    <property type="match status" value="2"/>
</dbReference>
<dbReference type="KEGG" id="smd:Smed_5544"/>
<dbReference type="EMBL" id="CP000740">
    <property type="protein sequence ID" value="ABR64294.1"/>
    <property type="molecule type" value="Genomic_DNA"/>
</dbReference>
<feature type="domain" description="EF-hand" evidence="1">
    <location>
        <begin position="9"/>
        <end position="44"/>
    </location>
</feature>
<reference evidence="3" key="1">
    <citation type="submission" date="2007-06" db="EMBL/GenBank/DDBJ databases">
        <title>Complete sequence of Sinorhizobium medicae WSM419 plasmid pSMED02.</title>
        <authorList>
            <consortium name="US DOE Joint Genome Institute"/>
            <person name="Copeland A."/>
            <person name="Lucas S."/>
            <person name="Lapidus A."/>
            <person name="Barry K."/>
            <person name="Glavina del Rio T."/>
            <person name="Dalin E."/>
            <person name="Tice H."/>
            <person name="Pitluck S."/>
            <person name="Chain P."/>
            <person name="Malfatti S."/>
            <person name="Shin M."/>
            <person name="Vergez L."/>
            <person name="Schmutz J."/>
            <person name="Larimer F."/>
            <person name="Land M."/>
            <person name="Hauser L."/>
            <person name="Kyrpides N."/>
            <person name="Mikhailova N."/>
            <person name="Reeve W.G."/>
            <person name="Richardson P."/>
        </authorList>
    </citation>
    <scope>NUCLEOTIDE SEQUENCE [LARGE SCALE GENOMIC DNA]</scope>
    <source>
        <strain evidence="3">WSM419</strain>
        <plasmid evidence="3">Plasmid pSMED02</plasmid>
    </source>
</reference>
<dbReference type="InterPro" id="IPR018247">
    <property type="entry name" value="EF_Hand_1_Ca_BS"/>
</dbReference>
<dbReference type="GO" id="GO:0005509">
    <property type="term" value="F:calcium ion binding"/>
    <property type="evidence" value="ECO:0007669"/>
    <property type="project" value="InterPro"/>
</dbReference>
<name>A6UKW4_SINMW</name>